<evidence type="ECO:0000259" key="7">
    <source>
        <dbReference type="PROSITE" id="PS50192"/>
    </source>
</evidence>
<evidence type="ECO:0000313" key="9">
    <source>
        <dbReference type="EMBL" id="CUH99326.1"/>
    </source>
</evidence>
<evidence type="ECO:0000256" key="5">
    <source>
        <dbReference type="SAM" id="MobiDB-lite"/>
    </source>
</evidence>
<dbReference type="Pfam" id="PF00015">
    <property type="entry name" value="MCPsignal"/>
    <property type="match status" value="1"/>
</dbReference>
<protein>
    <submittedName>
        <fullName evidence="9">Aspartate chemoreceptor protein</fullName>
    </submittedName>
</protein>
<accession>A0A0P1H878</accession>
<dbReference type="FunFam" id="1.10.287.950:FF:000001">
    <property type="entry name" value="Methyl-accepting chemotaxis sensory transducer"/>
    <property type="match status" value="1"/>
</dbReference>
<dbReference type="GO" id="GO:0016020">
    <property type="term" value="C:membrane"/>
    <property type="evidence" value="ECO:0007669"/>
    <property type="project" value="UniProtKB-SubCell"/>
</dbReference>
<gene>
    <name evidence="9" type="primary">tar_2</name>
    <name evidence="9" type="ORF">PHA8399_01442</name>
</gene>
<keyword evidence="4" id="KW-0807">Transducer</keyword>
<keyword evidence="2" id="KW-0145">Chemotaxis</keyword>
<dbReference type="PANTHER" id="PTHR43531:SF11">
    <property type="entry name" value="METHYL-ACCEPTING CHEMOTAXIS PROTEIN 3"/>
    <property type="match status" value="1"/>
</dbReference>
<dbReference type="SMART" id="SM00283">
    <property type="entry name" value="MA"/>
    <property type="match status" value="1"/>
</dbReference>
<dbReference type="Gene3D" id="6.10.340.10">
    <property type="match status" value="1"/>
</dbReference>
<dbReference type="CDD" id="cd11386">
    <property type="entry name" value="MCP_signal"/>
    <property type="match status" value="1"/>
</dbReference>
<comment type="similarity">
    <text evidence="3">Belongs to the methyl-accepting chemotaxis (MCP) protein family.</text>
</comment>
<feature type="domain" description="HAMP" evidence="8">
    <location>
        <begin position="370"/>
        <end position="423"/>
    </location>
</feature>
<evidence type="ECO:0000313" key="10">
    <source>
        <dbReference type="Proteomes" id="UP000051326"/>
    </source>
</evidence>
<dbReference type="InterPro" id="IPR003660">
    <property type="entry name" value="HAMP_dom"/>
</dbReference>
<name>A0A0P1H878_9RHOB</name>
<evidence type="ECO:0000256" key="3">
    <source>
        <dbReference type="ARBA" id="ARBA00029447"/>
    </source>
</evidence>
<dbReference type="InterPro" id="IPR051310">
    <property type="entry name" value="MCP_chemotaxis"/>
</dbReference>
<dbReference type="InterPro" id="IPR000727">
    <property type="entry name" value="T_SNARE_dom"/>
</dbReference>
<feature type="domain" description="Methyl-accepting transducer" evidence="6">
    <location>
        <begin position="490"/>
        <end position="719"/>
    </location>
</feature>
<dbReference type="STRING" id="1396826.PHA8399_01442"/>
<evidence type="ECO:0000259" key="8">
    <source>
        <dbReference type="PROSITE" id="PS50885"/>
    </source>
</evidence>
<dbReference type="InterPro" id="IPR004089">
    <property type="entry name" value="MCPsignal_dom"/>
</dbReference>
<dbReference type="PROSITE" id="PS50111">
    <property type="entry name" value="CHEMOTAXIS_TRANSDUC_2"/>
    <property type="match status" value="1"/>
</dbReference>
<dbReference type="RefSeq" id="WP_058285474.1">
    <property type="nucleotide sequence ID" value="NZ_CYSR01000011.1"/>
</dbReference>
<dbReference type="PANTHER" id="PTHR43531">
    <property type="entry name" value="PROTEIN ICFG"/>
    <property type="match status" value="1"/>
</dbReference>
<dbReference type="SMART" id="SM00304">
    <property type="entry name" value="HAMP"/>
    <property type="match status" value="2"/>
</dbReference>
<reference evidence="9 10" key="1">
    <citation type="submission" date="2015-09" db="EMBL/GenBank/DDBJ databases">
        <authorList>
            <consortium name="Swine Surveillance"/>
        </authorList>
    </citation>
    <scope>NUCLEOTIDE SEQUENCE [LARGE SCALE GENOMIC DNA]</scope>
    <source>
        <strain evidence="9 10">CECT 8399</strain>
    </source>
</reference>
<evidence type="ECO:0000256" key="4">
    <source>
        <dbReference type="PROSITE-ProRule" id="PRU00284"/>
    </source>
</evidence>
<sequence>MTRLSKFWGNMRLGRKLPLSIAAPTILLTLASGFFFAWEAGQALKANREAAFATLLEERKEALESWVADLRSQTRTLVASKAVETALRDFSNGFYSLGEDPGGYLRAAYADSNPNPSGERYKLLDAKDKSAWSIRHKMNHTGFVTFLEEQGFLDAYLLDVQGNMVYSVQKNADFALNYLDGPYKDSGLGQAFQTALELEQGDVFLSEMAAYEAGGGAAAMFLSSPVFKKGAIMGALVLRVPVNEIAGILSHSALLGDTGQAYLVRGDGVALTASSRPGGHQILSQLPQLQQIGAAIGGRESTFSGTPGLSGQPVEAMAGRVGLEDRTWGIVLEVDSAEALAAQKSLVNAAMLQAVGVALAVALLSWAAARGIARKVAALSGSVEHIAAKDYDHPVAGKGNGDEFGNIAGILEGLKTDLQNAQTAEEERAELQRQQGHVVSELRNGLKNLANGDFSSTIDKPFPEAYKGLRLDFNQTVNTLNATVREVVEATTSIRSGTHEISQASDDLSQRTESQAATLEQTAAALDQMTASVKAAADGARGVEAAMNRARDEAETSGQVVQNAVSAMTEIEQSSTHISQIITVIDDIAFQTNLLALNAGVEAARAGEAGRGFAVVASEVRALAQRSSDAAMEIKALISNSGEQVAKGVDLVGKAGAALDGIVSQVTHISGLVSGIAEGAAEQSTGIGEINTGVMQLDQVTQQNAAMVEQMTAAGQLLNGDAAKLAGLVARFDVGLATAAPKQPAAAELPSAHGTGWADAPEGPAAVPAPDGSAALMKWQDF</sequence>
<dbReference type="PROSITE" id="PS50885">
    <property type="entry name" value="HAMP"/>
    <property type="match status" value="2"/>
</dbReference>
<keyword evidence="9" id="KW-0675">Receptor</keyword>
<dbReference type="PROSITE" id="PS50192">
    <property type="entry name" value="T_SNARE"/>
    <property type="match status" value="1"/>
</dbReference>
<comment type="subcellular location">
    <subcellularLocation>
        <location evidence="1">Membrane</location>
    </subcellularLocation>
</comment>
<dbReference type="GO" id="GO:0007165">
    <property type="term" value="P:signal transduction"/>
    <property type="evidence" value="ECO:0007669"/>
    <property type="project" value="UniProtKB-KW"/>
</dbReference>
<dbReference type="Proteomes" id="UP000051326">
    <property type="component" value="Unassembled WGS sequence"/>
</dbReference>
<dbReference type="Pfam" id="PF00672">
    <property type="entry name" value="HAMP"/>
    <property type="match status" value="1"/>
</dbReference>
<organism evidence="9 10">
    <name type="scientific">Leisingera aquaemixtae</name>
    <dbReference type="NCBI Taxonomy" id="1396826"/>
    <lineage>
        <taxon>Bacteria</taxon>
        <taxon>Pseudomonadati</taxon>
        <taxon>Pseudomonadota</taxon>
        <taxon>Alphaproteobacteria</taxon>
        <taxon>Rhodobacterales</taxon>
        <taxon>Roseobacteraceae</taxon>
        <taxon>Leisingera</taxon>
    </lineage>
</organism>
<feature type="domain" description="HAMP" evidence="8">
    <location>
        <begin position="433"/>
        <end position="485"/>
    </location>
</feature>
<evidence type="ECO:0000256" key="2">
    <source>
        <dbReference type="ARBA" id="ARBA00022500"/>
    </source>
</evidence>
<dbReference type="GO" id="GO:0006935">
    <property type="term" value="P:chemotaxis"/>
    <property type="evidence" value="ECO:0007669"/>
    <property type="project" value="UniProtKB-KW"/>
</dbReference>
<evidence type="ECO:0000259" key="6">
    <source>
        <dbReference type="PROSITE" id="PS50111"/>
    </source>
</evidence>
<feature type="region of interest" description="Disordered" evidence="5">
    <location>
        <begin position="747"/>
        <end position="771"/>
    </location>
</feature>
<dbReference type="SUPFAM" id="SSF58104">
    <property type="entry name" value="Methyl-accepting chemotaxis protein (MCP) signaling domain"/>
    <property type="match status" value="1"/>
</dbReference>
<dbReference type="Gene3D" id="1.10.287.950">
    <property type="entry name" value="Methyl-accepting chemotaxis protein"/>
    <property type="match status" value="1"/>
</dbReference>
<proteinExistence type="inferred from homology"/>
<dbReference type="EMBL" id="CYSR01000011">
    <property type="protein sequence ID" value="CUH99326.1"/>
    <property type="molecule type" value="Genomic_DNA"/>
</dbReference>
<dbReference type="AlphaFoldDB" id="A0A0P1H878"/>
<feature type="domain" description="T-SNARE coiled-coil homology" evidence="7">
    <location>
        <begin position="481"/>
        <end position="543"/>
    </location>
</feature>
<evidence type="ECO:0000256" key="1">
    <source>
        <dbReference type="ARBA" id="ARBA00004370"/>
    </source>
</evidence>